<dbReference type="KEGG" id="thal:A1OE_547"/>
<accession>K7YGM3</accession>
<dbReference type="HOGENOM" id="CLU_3267251_0_0_5"/>
<sequence>MLINYNFHCDLSIFRTFLKNYIIKNKHHSTIYTAEMLSNLT</sequence>
<proteinExistence type="predicted"/>
<evidence type="ECO:0000313" key="1">
    <source>
        <dbReference type="EMBL" id="AFX98740.1"/>
    </source>
</evidence>
<reference evidence="1 2" key="1">
    <citation type="journal article" date="2012" name="Proc. Natl. Acad. Sci. U.S.A.">
        <title>Genome streamlining and chemical defense in a coral reef symbiosis.</title>
        <authorList>
            <person name="Kwan J.C."/>
            <person name="Donia M.S."/>
            <person name="Han A.W."/>
            <person name="Hirose E."/>
            <person name="Haygood M.G."/>
            <person name="Schmidt E.W."/>
        </authorList>
    </citation>
    <scope>NUCLEOTIDE SEQUENCE [LARGE SCALE GENOMIC DNA]</scope>
    <source>
        <strain evidence="1 2">L2</strain>
    </source>
</reference>
<dbReference type="EMBL" id="CP003539">
    <property type="protein sequence ID" value="AFX98740.1"/>
    <property type="molecule type" value="Genomic_DNA"/>
</dbReference>
<evidence type="ECO:0000313" key="2">
    <source>
        <dbReference type="Proteomes" id="UP000010077"/>
    </source>
</evidence>
<organism evidence="1 2">
    <name type="scientific">Candidatus Endolissoclinum faulkneri L2</name>
    <dbReference type="NCBI Taxonomy" id="1193729"/>
    <lineage>
        <taxon>Bacteria</taxon>
        <taxon>Pseudomonadati</taxon>
        <taxon>Pseudomonadota</taxon>
        <taxon>Alphaproteobacteria</taxon>
        <taxon>Rhodospirillales</taxon>
        <taxon>Rhodospirillaceae</taxon>
        <taxon>Candidatus Endolissoclinum</taxon>
    </lineage>
</organism>
<dbReference type="AlphaFoldDB" id="K7YGM3"/>
<gene>
    <name evidence="1" type="ORF">A1OE_547</name>
</gene>
<name>K7YGM3_9PROT</name>
<keyword evidence="2" id="KW-1185">Reference proteome</keyword>
<dbReference type="Proteomes" id="UP000010077">
    <property type="component" value="Chromosome"/>
</dbReference>
<protein>
    <submittedName>
        <fullName evidence="1">Uncharacterized protein</fullName>
    </submittedName>
</protein>